<comment type="caution">
    <text evidence="2">The sequence shown here is derived from an EMBL/GenBank/DDBJ whole genome shotgun (WGS) entry which is preliminary data.</text>
</comment>
<proteinExistence type="predicted"/>
<sequence>MSGINGGELAEDAARLLRRGIDELRDLLGEQWSVQVEEAPGQAGDLGYDALIGIEGPDSHGSALMAAVPDPTPARLERELLPRVSLIRRFRPDAAAVVVAPWISPRAREMLSGWGCGYIDLTGNISFRMNRPAVVIQAQGATRDPRPRAIGHKRGLSGARAGRLVRALVDVQPPYRAGELAEATGLSPAYVSRLLDVLQEEGLIRRRGRGVVNVDWEALVRLRASETTLLKSGRFSGFLASNGTDRFIDWLRGQCELHAELAVTGPLAALQLAPVTIGGQVMLYASANAATTIANSRDLFSVAQGADVLLLQPPDMAVFVGRRGVDGLPHVALSQLALDCLSGPGRLPHTGEAVLDHMRSHEKTWRLPNLNALEWPRSQP</sequence>
<dbReference type="Pfam" id="PF13545">
    <property type="entry name" value="HTH_Crp_2"/>
    <property type="match status" value="1"/>
</dbReference>
<dbReference type="InterPro" id="IPR036390">
    <property type="entry name" value="WH_DNA-bd_sf"/>
</dbReference>
<dbReference type="Gene3D" id="1.10.10.10">
    <property type="entry name" value="Winged helix-like DNA-binding domain superfamily/Winged helix DNA-binding domain"/>
    <property type="match status" value="1"/>
</dbReference>
<dbReference type="AlphaFoldDB" id="A0A8J3RBM5"/>
<evidence type="ECO:0000313" key="3">
    <source>
        <dbReference type="Proteomes" id="UP000610966"/>
    </source>
</evidence>
<dbReference type="SUPFAM" id="SSF46785">
    <property type="entry name" value="Winged helix' DNA-binding domain"/>
    <property type="match status" value="1"/>
</dbReference>
<dbReference type="RefSeq" id="WP_204018761.1">
    <property type="nucleotide sequence ID" value="NZ_BOOG01000073.1"/>
</dbReference>
<dbReference type="Proteomes" id="UP000610966">
    <property type="component" value="Unassembled WGS sequence"/>
</dbReference>
<reference evidence="2" key="1">
    <citation type="submission" date="2021-01" db="EMBL/GenBank/DDBJ databases">
        <title>Whole genome shotgun sequence of Sphaerimonospora thailandensis NBRC 107569.</title>
        <authorList>
            <person name="Komaki H."/>
            <person name="Tamura T."/>
        </authorList>
    </citation>
    <scope>NUCLEOTIDE SEQUENCE</scope>
    <source>
        <strain evidence="2">NBRC 107569</strain>
    </source>
</reference>
<accession>A0A8J3RBM5</accession>
<dbReference type="EMBL" id="BOOG01000073">
    <property type="protein sequence ID" value="GIH73121.1"/>
    <property type="molecule type" value="Genomic_DNA"/>
</dbReference>
<dbReference type="InterPro" id="IPR012318">
    <property type="entry name" value="HTH_CRP"/>
</dbReference>
<dbReference type="GO" id="GO:0003677">
    <property type="term" value="F:DNA binding"/>
    <property type="evidence" value="ECO:0007669"/>
    <property type="project" value="InterPro"/>
</dbReference>
<dbReference type="GO" id="GO:0006355">
    <property type="term" value="P:regulation of DNA-templated transcription"/>
    <property type="evidence" value="ECO:0007669"/>
    <property type="project" value="InterPro"/>
</dbReference>
<dbReference type="SMART" id="SM00419">
    <property type="entry name" value="HTH_CRP"/>
    <property type="match status" value="1"/>
</dbReference>
<dbReference type="InterPro" id="IPR036388">
    <property type="entry name" value="WH-like_DNA-bd_sf"/>
</dbReference>
<organism evidence="2 3">
    <name type="scientific">Sphaerimonospora thailandensis</name>
    <dbReference type="NCBI Taxonomy" id="795644"/>
    <lineage>
        <taxon>Bacteria</taxon>
        <taxon>Bacillati</taxon>
        <taxon>Actinomycetota</taxon>
        <taxon>Actinomycetes</taxon>
        <taxon>Streptosporangiales</taxon>
        <taxon>Streptosporangiaceae</taxon>
        <taxon>Sphaerimonospora</taxon>
    </lineage>
</organism>
<keyword evidence="3" id="KW-1185">Reference proteome</keyword>
<protein>
    <recommendedName>
        <fullName evidence="1">HTH crp-type domain-containing protein</fullName>
    </recommendedName>
</protein>
<evidence type="ECO:0000259" key="1">
    <source>
        <dbReference type="SMART" id="SM00419"/>
    </source>
</evidence>
<name>A0A8J3RBM5_9ACTN</name>
<feature type="domain" description="HTH crp-type" evidence="1">
    <location>
        <begin position="167"/>
        <end position="215"/>
    </location>
</feature>
<gene>
    <name evidence="2" type="ORF">Mth01_53740</name>
</gene>
<evidence type="ECO:0000313" key="2">
    <source>
        <dbReference type="EMBL" id="GIH73121.1"/>
    </source>
</evidence>